<proteinExistence type="predicted"/>
<dbReference type="Proteomes" id="UP001634394">
    <property type="component" value="Unassembled WGS sequence"/>
</dbReference>
<name>A0ABD3VXJ2_SINWO</name>
<evidence type="ECO:0000313" key="3">
    <source>
        <dbReference type="Proteomes" id="UP001634394"/>
    </source>
</evidence>
<evidence type="ECO:0000256" key="1">
    <source>
        <dbReference type="SAM" id="Coils"/>
    </source>
</evidence>
<keyword evidence="1" id="KW-0175">Coiled coil</keyword>
<keyword evidence="3" id="KW-1185">Reference proteome</keyword>
<evidence type="ECO:0000313" key="2">
    <source>
        <dbReference type="EMBL" id="KAL3866146.1"/>
    </source>
</evidence>
<comment type="caution">
    <text evidence="2">The sequence shown here is derived from an EMBL/GenBank/DDBJ whole genome shotgun (WGS) entry which is preliminary data.</text>
</comment>
<feature type="coiled-coil region" evidence="1">
    <location>
        <begin position="65"/>
        <end position="92"/>
    </location>
</feature>
<accession>A0ABD3VXJ2</accession>
<gene>
    <name evidence="2" type="ORF">ACJMK2_043475</name>
</gene>
<protein>
    <submittedName>
        <fullName evidence="2">Uncharacterized protein</fullName>
    </submittedName>
</protein>
<dbReference type="EMBL" id="JBJQND010000009">
    <property type="protein sequence ID" value="KAL3866146.1"/>
    <property type="molecule type" value="Genomic_DNA"/>
</dbReference>
<reference evidence="2 3" key="1">
    <citation type="submission" date="2024-11" db="EMBL/GenBank/DDBJ databases">
        <title>Chromosome-level genome assembly of the freshwater bivalve Anodonta woodiana.</title>
        <authorList>
            <person name="Chen X."/>
        </authorList>
    </citation>
    <scope>NUCLEOTIDE SEQUENCE [LARGE SCALE GENOMIC DNA]</scope>
    <source>
        <strain evidence="2">MN2024</strain>
        <tissue evidence="2">Gills</tissue>
    </source>
</reference>
<organism evidence="2 3">
    <name type="scientific">Sinanodonta woodiana</name>
    <name type="common">Chinese pond mussel</name>
    <name type="synonym">Anodonta woodiana</name>
    <dbReference type="NCBI Taxonomy" id="1069815"/>
    <lineage>
        <taxon>Eukaryota</taxon>
        <taxon>Metazoa</taxon>
        <taxon>Spiralia</taxon>
        <taxon>Lophotrochozoa</taxon>
        <taxon>Mollusca</taxon>
        <taxon>Bivalvia</taxon>
        <taxon>Autobranchia</taxon>
        <taxon>Heteroconchia</taxon>
        <taxon>Palaeoheterodonta</taxon>
        <taxon>Unionida</taxon>
        <taxon>Unionoidea</taxon>
        <taxon>Unionidae</taxon>
        <taxon>Unioninae</taxon>
        <taxon>Sinanodonta</taxon>
    </lineage>
</organism>
<dbReference type="AlphaFoldDB" id="A0ABD3VXJ2"/>
<sequence length="216" mass="24761">MTVTGMRRISWTNKTSYPTLGKSLPAEVRPPVIAKTKKFDQEANSEIKVLSSVHTKNVRSIDMDRRRLEKSMLAYSEKMREIQERRSEQKKNIDGVSDIQVCTSCHNLNILVLKRRPSLYITSTSLLSSDGSLVLDHDLFSVTSEPTEAKKVHYSPTIRPSTAEAIDVTRTRELQLPTENISVLAKRNEQITRKPHHQMDRKLGVNSFQKERFNKL</sequence>